<keyword evidence="1" id="KW-0167">Capsid protein</keyword>
<protein>
    <submittedName>
        <fullName evidence="1">Spore coat protein E</fullName>
    </submittedName>
</protein>
<dbReference type="Proteomes" id="UP000624041">
    <property type="component" value="Unassembled WGS sequence"/>
</dbReference>
<keyword evidence="2" id="KW-1185">Reference proteome</keyword>
<name>A0A917Y1L4_9BACI</name>
<gene>
    <name evidence="1" type="primary">cotE</name>
    <name evidence="1" type="ORF">GCM10007971_29550</name>
</gene>
<keyword evidence="1" id="KW-0946">Virion</keyword>
<reference evidence="1" key="2">
    <citation type="submission" date="2020-09" db="EMBL/GenBank/DDBJ databases">
        <authorList>
            <person name="Sun Q."/>
            <person name="Ohkuma M."/>
        </authorList>
    </citation>
    <scope>NUCLEOTIDE SEQUENCE</scope>
    <source>
        <strain evidence="1">JCM 17251</strain>
    </source>
</reference>
<proteinExistence type="predicted"/>
<dbReference type="Pfam" id="PF10628">
    <property type="entry name" value="CotE"/>
    <property type="match status" value="1"/>
</dbReference>
<evidence type="ECO:0000313" key="2">
    <source>
        <dbReference type="Proteomes" id="UP000624041"/>
    </source>
</evidence>
<organism evidence="1 2">
    <name type="scientific">Oceanobacillus indicireducens</name>
    <dbReference type="NCBI Taxonomy" id="1004261"/>
    <lineage>
        <taxon>Bacteria</taxon>
        <taxon>Bacillati</taxon>
        <taxon>Bacillota</taxon>
        <taxon>Bacilli</taxon>
        <taxon>Bacillales</taxon>
        <taxon>Bacillaceae</taxon>
        <taxon>Oceanobacillus</taxon>
    </lineage>
</organism>
<dbReference type="RefSeq" id="WP_188858499.1">
    <property type="nucleotide sequence ID" value="NZ_BMOS01000025.1"/>
</dbReference>
<comment type="caution">
    <text evidence="1">The sequence shown here is derived from an EMBL/GenBank/DDBJ whole genome shotgun (WGS) entry which is preliminary data.</text>
</comment>
<dbReference type="EMBL" id="BMOS01000025">
    <property type="protein sequence ID" value="GGN63040.1"/>
    <property type="molecule type" value="Genomic_DNA"/>
</dbReference>
<evidence type="ECO:0000313" key="1">
    <source>
        <dbReference type="EMBL" id="GGN63040.1"/>
    </source>
</evidence>
<dbReference type="AlphaFoldDB" id="A0A917Y1L4"/>
<accession>A0A917Y1L4</accession>
<reference evidence="1" key="1">
    <citation type="journal article" date="2014" name="Int. J. Syst. Evol. Microbiol.">
        <title>Complete genome sequence of Corynebacterium casei LMG S-19264T (=DSM 44701T), isolated from a smear-ripened cheese.</title>
        <authorList>
            <consortium name="US DOE Joint Genome Institute (JGI-PGF)"/>
            <person name="Walter F."/>
            <person name="Albersmeier A."/>
            <person name="Kalinowski J."/>
            <person name="Ruckert C."/>
        </authorList>
    </citation>
    <scope>NUCLEOTIDE SEQUENCE</scope>
    <source>
        <strain evidence="1">JCM 17251</strain>
    </source>
</reference>
<sequence>MSFLKKDYREIITKAVIGKGRKFTKEFHTVTPPNRPSSILGCWVINHLYHAKMKSTDSVEINGSYEVNIWYSFNDNTKTQVVTEKVTYRDIVPLSIKDENCLNDDFDVIAKVLQQPNCLECKIEKKGNKIKVEVEREFIVQVIGETKLLVKVDPTWDANKVEDEDDDEVWDHAVTDDELEDVQTDFIHTKD</sequence>
<dbReference type="InterPro" id="IPR018901">
    <property type="entry name" value="Spore_coat_CotE"/>
</dbReference>